<feature type="signal peptide" evidence="2">
    <location>
        <begin position="1"/>
        <end position="23"/>
    </location>
</feature>
<dbReference type="Gene3D" id="1.25.40.10">
    <property type="entry name" value="Tetratricopeptide repeat domain"/>
    <property type="match status" value="2"/>
</dbReference>
<dbReference type="Pfam" id="PF14686">
    <property type="entry name" value="fn3_3"/>
    <property type="match status" value="1"/>
</dbReference>
<dbReference type="RefSeq" id="WP_263414457.1">
    <property type="nucleotide sequence ID" value="NZ_BAABBH010000001.1"/>
</dbReference>
<evidence type="ECO:0000256" key="1">
    <source>
        <dbReference type="PROSITE-ProRule" id="PRU00339"/>
    </source>
</evidence>
<sequence length="377" mass="40034">MKTLRNLSLSAATLVLASASVLAQAPAPASVHGTVTNAAGSPVKEGVVKLTTDRTSPDDKTRKYQYTAPVGADGSYKIDGVAPGDYVLFYQVNEKTVDYLDHVVLKAGDNIAANDDMTRQEYLSHLSPEERKNIEEFKKRNSETAAANKQIGNLNALLTKAREEEKTNPQSAVDDMKQATATKADEPVLWLEQGNAELALAKTDTDASKKTQDYADAGTAFQKAIDTNGTSKKPNPAFAGAAYNGLGQVYGATSKPKDATDSFDKAAQAEPAKAGMYYFNAAVTLKNAGSNDEAAAMADKAIAADPTKADAYYIKGASLIGKSSMQGNKLVPPPGCVEAYNKYLELAPTGRFAPEVKGILAEMDQSVVNSYKAGKKR</sequence>
<accession>A0ABW9KQE9</accession>
<keyword evidence="1" id="KW-0802">TPR repeat</keyword>
<organism evidence="4 5">
    <name type="scientific">Terriglobus aquaticus</name>
    <dbReference type="NCBI Taxonomy" id="940139"/>
    <lineage>
        <taxon>Bacteria</taxon>
        <taxon>Pseudomonadati</taxon>
        <taxon>Acidobacteriota</taxon>
        <taxon>Terriglobia</taxon>
        <taxon>Terriglobales</taxon>
        <taxon>Acidobacteriaceae</taxon>
        <taxon>Terriglobus</taxon>
    </lineage>
</organism>
<keyword evidence="2" id="KW-0732">Signal</keyword>
<dbReference type="Proteomes" id="UP001634747">
    <property type="component" value="Unassembled WGS sequence"/>
</dbReference>
<evidence type="ECO:0000256" key="2">
    <source>
        <dbReference type="SAM" id="SignalP"/>
    </source>
</evidence>
<proteinExistence type="predicted"/>
<dbReference type="Pfam" id="PF13181">
    <property type="entry name" value="TPR_8"/>
    <property type="match status" value="1"/>
</dbReference>
<dbReference type="SMART" id="SM00028">
    <property type="entry name" value="TPR"/>
    <property type="match status" value="2"/>
</dbReference>
<comment type="caution">
    <text evidence="4">The sequence shown here is derived from an EMBL/GenBank/DDBJ whole genome shotgun (WGS) entry which is preliminary data.</text>
</comment>
<evidence type="ECO:0000313" key="5">
    <source>
        <dbReference type="Proteomes" id="UP001634747"/>
    </source>
</evidence>
<reference evidence="4 5" key="1">
    <citation type="submission" date="2024-12" db="EMBL/GenBank/DDBJ databases">
        <authorList>
            <person name="Lee Y."/>
        </authorList>
    </citation>
    <scope>NUCLEOTIDE SEQUENCE [LARGE SCALE GENOMIC DNA]</scope>
    <source>
        <strain evidence="4 5">03SUJ4</strain>
    </source>
</reference>
<feature type="domain" description="Rhamnogalacturonan lyase" evidence="3">
    <location>
        <begin position="45"/>
        <end position="111"/>
    </location>
</feature>
<dbReference type="EMBL" id="JBJYXY010000001">
    <property type="protein sequence ID" value="MFN2977378.1"/>
    <property type="molecule type" value="Genomic_DNA"/>
</dbReference>
<dbReference type="SUPFAM" id="SSF48452">
    <property type="entry name" value="TPR-like"/>
    <property type="match status" value="1"/>
</dbReference>
<protein>
    <recommendedName>
        <fullName evidence="3">Rhamnogalacturonan lyase domain-containing protein</fullName>
    </recommendedName>
</protein>
<dbReference type="Gene3D" id="2.60.40.1120">
    <property type="entry name" value="Carboxypeptidase-like, regulatory domain"/>
    <property type="match status" value="1"/>
</dbReference>
<dbReference type="SUPFAM" id="SSF49452">
    <property type="entry name" value="Starch-binding domain-like"/>
    <property type="match status" value="1"/>
</dbReference>
<name>A0ABW9KQE9_9BACT</name>
<keyword evidence="5" id="KW-1185">Reference proteome</keyword>
<evidence type="ECO:0000313" key="4">
    <source>
        <dbReference type="EMBL" id="MFN2977378.1"/>
    </source>
</evidence>
<dbReference type="InterPro" id="IPR013784">
    <property type="entry name" value="Carb-bd-like_fold"/>
</dbReference>
<dbReference type="InterPro" id="IPR029413">
    <property type="entry name" value="RG-lyase_II"/>
</dbReference>
<evidence type="ECO:0000259" key="3">
    <source>
        <dbReference type="Pfam" id="PF14686"/>
    </source>
</evidence>
<dbReference type="PROSITE" id="PS50005">
    <property type="entry name" value="TPR"/>
    <property type="match status" value="1"/>
</dbReference>
<feature type="chain" id="PRO_5045892390" description="Rhamnogalacturonan lyase domain-containing protein" evidence="2">
    <location>
        <begin position="24"/>
        <end position="377"/>
    </location>
</feature>
<feature type="repeat" description="TPR" evidence="1">
    <location>
        <begin position="240"/>
        <end position="273"/>
    </location>
</feature>
<dbReference type="InterPro" id="IPR011990">
    <property type="entry name" value="TPR-like_helical_dom_sf"/>
</dbReference>
<dbReference type="InterPro" id="IPR019734">
    <property type="entry name" value="TPR_rpt"/>
</dbReference>
<gene>
    <name evidence="4" type="ORF">ACK2TP_16525</name>
</gene>